<dbReference type="PANTHER" id="PTHR30413:SF10">
    <property type="entry name" value="CAPSULE POLYSACCHARIDE EXPORT INNER-MEMBRANE PROTEIN CTRC"/>
    <property type="match status" value="1"/>
</dbReference>
<gene>
    <name evidence="13" type="ORF">LA76x_1072</name>
</gene>
<feature type="transmembrane region" description="Helical" evidence="11">
    <location>
        <begin position="146"/>
        <end position="172"/>
    </location>
</feature>
<proteinExistence type="inferred from homology"/>
<dbReference type="PRINTS" id="PR00164">
    <property type="entry name" value="ABC2TRNSPORT"/>
</dbReference>
<protein>
    <recommendedName>
        <fullName evidence="11">Transport permease protein</fullName>
    </recommendedName>
</protein>
<keyword evidence="8 11" id="KW-1133">Transmembrane helix</keyword>
<evidence type="ECO:0000313" key="14">
    <source>
        <dbReference type="Proteomes" id="UP000060787"/>
    </source>
</evidence>
<evidence type="ECO:0000256" key="2">
    <source>
        <dbReference type="ARBA" id="ARBA00007783"/>
    </source>
</evidence>
<evidence type="ECO:0000256" key="1">
    <source>
        <dbReference type="ARBA" id="ARBA00004651"/>
    </source>
</evidence>
<dbReference type="PATRIC" id="fig|84531.8.peg.1097"/>
<comment type="similarity">
    <text evidence="2 11">Belongs to the ABC-2 integral membrane protein family.</text>
</comment>
<dbReference type="GO" id="GO:0043190">
    <property type="term" value="C:ATP-binding cassette (ABC) transporter complex"/>
    <property type="evidence" value="ECO:0007669"/>
    <property type="project" value="InterPro"/>
</dbReference>
<reference evidence="13 14" key="1">
    <citation type="journal article" date="2015" name="BMC Genomics">
        <title>Comparative genomics and metabolic profiling of the genus Lysobacter.</title>
        <authorList>
            <person name="de Bruijn I."/>
            <person name="Cheng X."/>
            <person name="de Jager V."/>
            <person name="Exposito R.G."/>
            <person name="Watrous J."/>
            <person name="Patel N."/>
            <person name="Postma J."/>
            <person name="Dorrestein P.C."/>
            <person name="Kobayashi D."/>
            <person name="Raaijmakers J.M."/>
        </authorList>
    </citation>
    <scope>NUCLEOTIDE SEQUENCE [LARGE SCALE GENOMIC DNA]</scope>
    <source>
        <strain evidence="13 14">76</strain>
    </source>
</reference>
<accession>A0A0S2F6R8</accession>
<feature type="transmembrane region" description="Helical" evidence="11">
    <location>
        <begin position="109"/>
        <end position="134"/>
    </location>
</feature>
<dbReference type="InterPro" id="IPR047817">
    <property type="entry name" value="ABC2_TM_bact-type"/>
</dbReference>
<comment type="subcellular location">
    <subcellularLocation>
        <location evidence="11">Cell inner membrane</location>
        <topology evidence="11">Multi-pass membrane protein</topology>
    </subcellularLocation>
    <subcellularLocation>
        <location evidence="1">Cell membrane</location>
        <topology evidence="1">Multi-pass membrane protein</topology>
    </subcellularLocation>
</comment>
<evidence type="ECO:0000259" key="12">
    <source>
        <dbReference type="PROSITE" id="PS51012"/>
    </source>
</evidence>
<sequence>MKDLLLAVWRYRFFIISSIKNDLRLRFVRSKLGGLWMIIHPLAQVLIFALILSEVLAAKLPGIDNKYAYALYLMAGSLGWTLFGETIGKCLSLFIENGNLMKKMAFPRICLPFITAGTMLVTNLLLMVAIFGVFAALGHFPDKQVIWLPVLIAITLLLSLGLGMILGVLNVFMRDIGQVVPVILQALFWLTPVVYNISMLPAEVQVWFKMNPLYPLIASYQNVLVYGKPPLWHELGWIFLGSLVLLAVAMIIFRRASPEMVDVL</sequence>
<dbReference type="STRING" id="84531.LA76x_1072"/>
<dbReference type="EMBL" id="CP011129">
    <property type="protein sequence ID" value="ALN79231.1"/>
    <property type="molecule type" value="Genomic_DNA"/>
</dbReference>
<dbReference type="PROSITE" id="PS51012">
    <property type="entry name" value="ABC_TM2"/>
    <property type="match status" value="1"/>
</dbReference>
<keyword evidence="3 11" id="KW-0813">Transport</keyword>
<keyword evidence="5" id="KW-0762">Sugar transport</keyword>
<evidence type="ECO:0000313" key="13">
    <source>
        <dbReference type="EMBL" id="ALN79231.1"/>
    </source>
</evidence>
<dbReference type="Proteomes" id="UP000060787">
    <property type="component" value="Chromosome"/>
</dbReference>
<keyword evidence="9" id="KW-0625">Polysaccharide transport</keyword>
<dbReference type="RefSeq" id="WP_148649625.1">
    <property type="nucleotide sequence ID" value="NZ_CP011129.1"/>
</dbReference>
<keyword evidence="7" id="KW-0972">Capsule biogenesis/degradation</keyword>
<evidence type="ECO:0000256" key="10">
    <source>
        <dbReference type="ARBA" id="ARBA00023136"/>
    </source>
</evidence>
<organism evidence="13 14">
    <name type="scientific">Lysobacter antibioticus</name>
    <dbReference type="NCBI Taxonomy" id="84531"/>
    <lineage>
        <taxon>Bacteria</taxon>
        <taxon>Pseudomonadati</taxon>
        <taxon>Pseudomonadota</taxon>
        <taxon>Gammaproteobacteria</taxon>
        <taxon>Lysobacterales</taxon>
        <taxon>Lysobacteraceae</taxon>
        <taxon>Lysobacter</taxon>
    </lineage>
</organism>
<dbReference type="GO" id="GO:0015774">
    <property type="term" value="P:polysaccharide transport"/>
    <property type="evidence" value="ECO:0007669"/>
    <property type="project" value="UniProtKB-KW"/>
</dbReference>
<keyword evidence="10 11" id="KW-0472">Membrane</keyword>
<dbReference type="GO" id="GO:0015920">
    <property type="term" value="P:lipopolysaccharide transport"/>
    <property type="evidence" value="ECO:0007669"/>
    <property type="project" value="TreeGrafter"/>
</dbReference>
<evidence type="ECO:0000256" key="9">
    <source>
        <dbReference type="ARBA" id="ARBA00023047"/>
    </source>
</evidence>
<evidence type="ECO:0000256" key="5">
    <source>
        <dbReference type="ARBA" id="ARBA00022597"/>
    </source>
</evidence>
<feature type="domain" description="ABC transmembrane type-2" evidence="12">
    <location>
        <begin position="32"/>
        <end position="256"/>
    </location>
</feature>
<dbReference type="AlphaFoldDB" id="A0A0S2F6R8"/>
<evidence type="ECO:0000256" key="3">
    <source>
        <dbReference type="ARBA" id="ARBA00022448"/>
    </source>
</evidence>
<evidence type="ECO:0000256" key="8">
    <source>
        <dbReference type="ARBA" id="ARBA00022989"/>
    </source>
</evidence>
<feature type="transmembrane region" description="Helical" evidence="11">
    <location>
        <begin position="179"/>
        <end position="198"/>
    </location>
</feature>
<keyword evidence="6 11" id="KW-0812">Transmembrane</keyword>
<evidence type="ECO:0000256" key="6">
    <source>
        <dbReference type="ARBA" id="ARBA00022692"/>
    </source>
</evidence>
<comment type="caution">
    <text evidence="11">Lacks conserved residue(s) required for the propagation of feature annotation.</text>
</comment>
<keyword evidence="4 11" id="KW-1003">Cell membrane</keyword>
<dbReference type="InterPro" id="IPR000412">
    <property type="entry name" value="ABC_2_transport"/>
</dbReference>
<keyword evidence="14" id="KW-1185">Reference proteome</keyword>
<dbReference type="GO" id="GO:0140359">
    <property type="term" value="F:ABC-type transporter activity"/>
    <property type="evidence" value="ECO:0007669"/>
    <property type="project" value="InterPro"/>
</dbReference>
<evidence type="ECO:0000256" key="4">
    <source>
        <dbReference type="ARBA" id="ARBA00022475"/>
    </source>
</evidence>
<dbReference type="InterPro" id="IPR013525">
    <property type="entry name" value="ABC2_TM"/>
</dbReference>
<feature type="transmembrane region" description="Helical" evidence="11">
    <location>
        <begin position="67"/>
        <end position="88"/>
    </location>
</feature>
<dbReference type="PANTHER" id="PTHR30413">
    <property type="entry name" value="INNER MEMBRANE TRANSPORT PERMEASE"/>
    <property type="match status" value="1"/>
</dbReference>
<dbReference type="Pfam" id="PF01061">
    <property type="entry name" value="ABC2_membrane"/>
    <property type="match status" value="1"/>
</dbReference>
<evidence type="ECO:0000256" key="11">
    <source>
        <dbReference type="RuleBase" id="RU361157"/>
    </source>
</evidence>
<dbReference type="KEGG" id="lab:LA76x_1072"/>
<feature type="transmembrane region" description="Helical" evidence="11">
    <location>
        <begin position="235"/>
        <end position="253"/>
    </location>
</feature>
<evidence type="ECO:0000256" key="7">
    <source>
        <dbReference type="ARBA" id="ARBA00022903"/>
    </source>
</evidence>
<name>A0A0S2F6R8_LYSAN</name>